<dbReference type="Proteomes" id="UP000000366">
    <property type="component" value="Chromosome"/>
</dbReference>
<keyword evidence="4" id="KW-1185">Reference proteome</keyword>
<feature type="compositionally biased region" description="Basic and acidic residues" evidence="2">
    <location>
        <begin position="1"/>
        <end position="22"/>
    </location>
</feature>
<dbReference type="InterPro" id="IPR007712">
    <property type="entry name" value="RelE/ParE_toxin"/>
</dbReference>
<dbReference type="InterPro" id="IPR035093">
    <property type="entry name" value="RelE/ParE_toxin_dom_sf"/>
</dbReference>
<sequence length="200" mass="22457">MTTIDSRKQHCGHEYQHHELRPARSHARLCRSTRALRPVRQHQRVPARADPPRPGRAGEEAPARADRRGPELRPRPGAHPPSRRPAEEAGPGQATLKRAHLRPQAEADLLEATRHYANEGSVELAERIFDAAIAALEPIERMPGMGSPRLGLLCEIPGLRSWRVTGFPMQWLYFEATDHLDVVRLLGDRQDIVAILSTDE</sequence>
<evidence type="ECO:0000256" key="1">
    <source>
        <dbReference type="ARBA" id="ARBA00022649"/>
    </source>
</evidence>
<evidence type="ECO:0000256" key="2">
    <source>
        <dbReference type="SAM" id="MobiDB-lite"/>
    </source>
</evidence>
<organism evidence="3 4">
    <name type="scientific">Methylibium petroleiphilum (strain ATCC BAA-1232 / LMG 22953 / PM1)</name>
    <dbReference type="NCBI Taxonomy" id="420662"/>
    <lineage>
        <taxon>Bacteria</taxon>
        <taxon>Pseudomonadati</taxon>
        <taxon>Pseudomonadota</taxon>
        <taxon>Betaproteobacteria</taxon>
        <taxon>Burkholderiales</taxon>
        <taxon>Sphaerotilaceae</taxon>
        <taxon>Methylibium</taxon>
    </lineage>
</organism>
<dbReference type="KEGG" id="mpt:Mpe_A1660"/>
<protein>
    <recommendedName>
        <fullName evidence="5">Plasmid stabilization system protein</fullName>
    </recommendedName>
</protein>
<dbReference type="HOGENOM" id="CLU_1364890_0_0_4"/>
<reference evidence="3 4" key="1">
    <citation type="journal article" date="2007" name="J. Bacteriol.">
        <title>Whole-genome analysis of the methyl tert-butyl ether-degrading beta-proteobacterium Methylibium petroleiphilum PM1.</title>
        <authorList>
            <person name="Kane S.R."/>
            <person name="Chakicherla A.Y."/>
            <person name="Chain P.S.G."/>
            <person name="Schmidt R."/>
            <person name="Shin M.W."/>
            <person name="Legler T.C."/>
            <person name="Scow K.M."/>
            <person name="Larimer F.W."/>
            <person name="Lucas S.M."/>
            <person name="Richardson P.M."/>
            <person name="Hristova K.R."/>
        </authorList>
    </citation>
    <scope>NUCLEOTIDE SEQUENCE [LARGE SCALE GENOMIC DNA]</scope>
    <source>
        <strain evidence="4">ATCC BAA-1232 / LMG 22953 / PM1</strain>
    </source>
</reference>
<dbReference type="Pfam" id="PF05016">
    <property type="entry name" value="ParE_toxin"/>
    <property type="match status" value="1"/>
</dbReference>
<dbReference type="AlphaFoldDB" id="A2SGD3"/>
<evidence type="ECO:0000313" key="3">
    <source>
        <dbReference type="EMBL" id="ABM94622.1"/>
    </source>
</evidence>
<feature type="compositionally biased region" description="Basic and acidic residues" evidence="2">
    <location>
        <begin position="50"/>
        <end position="74"/>
    </location>
</feature>
<evidence type="ECO:0000313" key="4">
    <source>
        <dbReference type="Proteomes" id="UP000000366"/>
    </source>
</evidence>
<proteinExistence type="predicted"/>
<dbReference type="STRING" id="420662.Mpe_A1660"/>
<feature type="region of interest" description="Disordered" evidence="2">
    <location>
        <begin position="1"/>
        <end position="99"/>
    </location>
</feature>
<keyword evidence="1" id="KW-1277">Toxin-antitoxin system</keyword>
<gene>
    <name evidence="3" type="ordered locus">Mpe_A1660</name>
</gene>
<evidence type="ECO:0008006" key="5">
    <source>
        <dbReference type="Google" id="ProtNLM"/>
    </source>
</evidence>
<name>A2SGD3_METPP</name>
<accession>A2SGD3</accession>
<dbReference type="eggNOG" id="COG3668">
    <property type="taxonomic scope" value="Bacteria"/>
</dbReference>
<dbReference type="Gene3D" id="3.30.2310.20">
    <property type="entry name" value="RelE-like"/>
    <property type="match status" value="1"/>
</dbReference>
<dbReference type="EMBL" id="CP000555">
    <property type="protein sequence ID" value="ABM94622.1"/>
    <property type="molecule type" value="Genomic_DNA"/>
</dbReference>